<proteinExistence type="predicted"/>
<protein>
    <submittedName>
        <fullName evidence="1">NAC domain-containing protein 1</fullName>
    </submittedName>
</protein>
<organism evidence="1 2">
    <name type="scientific">Camellia lanceoleosa</name>
    <dbReference type="NCBI Taxonomy" id="1840588"/>
    <lineage>
        <taxon>Eukaryota</taxon>
        <taxon>Viridiplantae</taxon>
        <taxon>Streptophyta</taxon>
        <taxon>Embryophyta</taxon>
        <taxon>Tracheophyta</taxon>
        <taxon>Spermatophyta</taxon>
        <taxon>Magnoliopsida</taxon>
        <taxon>eudicotyledons</taxon>
        <taxon>Gunneridae</taxon>
        <taxon>Pentapetalae</taxon>
        <taxon>asterids</taxon>
        <taxon>Ericales</taxon>
        <taxon>Theaceae</taxon>
        <taxon>Camellia</taxon>
    </lineage>
</organism>
<dbReference type="EMBL" id="CM045760">
    <property type="protein sequence ID" value="KAI8025798.1"/>
    <property type="molecule type" value="Genomic_DNA"/>
</dbReference>
<accession>A0ACC0IL39</accession>
<sequence length="172" mass="19778">MLHLSFSLTRSLSFPLSSHPPARCLSPSTRSLPLPVSPIEVQKGITVLNRSYFRATPNLRLLSVQENYKPYEEKEWYFFTPRDGKYKNGKRPNRAAGDGYWKVTCTNKTLRFMGADVGFRTALVFYKGIPPKGEKTDWIMHEYRLPNNHPKAPTVGNEMRAGYLIWVCRVIP</sequence>
<evidence type="ECO:0000313" key="2">
    <source>
        <dbReference type="Proteomes" id="UP001060215"/>
    </source>
</evidence>
<comment type="caution">
    <text evidence="1">The sequence shown here is derived from an EMBL/GenBank/DDBJ whole genome shotgun (WGS) entry which is preliminary data.</text>
</comment>
<name>A0ACC0IL39_9ERIC</name>
<gene>
    <name evidence="1" type="ORF">LOK49_LG02G00817</name>
</gene>
<evidence type="ECO:0000313" key="1">
    <source>
        <dbReference type="EMBL" id="KAI8025798.1"/>
    </source>
</evidence>
<dbReference type="Proteomes" id="UP001060215">
    <property type="component" value="Chromosome 3"/>
</dbReference>
<reference evidence="1 2" key="1">
    <citation type="journal article" date="2022" name="Plant J.">
        <title>Chromosome-level genome of Camellia lanceoleosa provides a valuable resource for understanding genome evolution and self-incompatibility.</title>
        <authorList>
            <person name="Gong W."/>
            <person name="Xiao S."/>
            <person name="Wang L."/>
            <person name="Liao Z."/>
            <person name="Chang Y."/>
            <person name="Mo W."/>
            <person name="Hu G."/>
            <person name="Li W."/>
            <person name="Zhao G."/>
            <person name="Zhu H."/>
            <person name="Hu X."/>
            <person name="Ji K."/>
            <person name="Xiang X."/>
            <person name="Song Q."/>
            <person name="Yuan D."/>
            <person name="Jin S."/>
            <person name="Zhang L."/>
        </authorList>
    </citation>
    <scope>NUCLEOTIDE SEQUENCE [LARGE SCALE GENOMIC DNA]</scope>
    <source>
        <strain evidence="1">SQ_2022a</strain>
    </source>
</reference>
<keyword evidence="2" id="KW-1185">Reference proteome</keyword>